<sequence length="328" mass="35896">MRRWFDDDAEHVTVRFLEGPESEPLPPRDGYLRLWLVEGFLAKRVEWTEKFFPALQGGMSLKLRGSESTPFSAFSRPPGSWQAPGAQLDFPVTPLLPYNGGVVEIEAALYKAAVDGPLATAMDVVSGFATLMGPPLSTAAAIADKISDGFDNLLGSTGDRPELVVHYAMTSHGGGGNVLRPGHLAVVKPKVSGELEVRDGQLHHDGAQLTGVDFLLLRVECRRERDDWCLPELDALIRAAGAAYLEGDEERFQARAKEAVIRAYDSADLTPRDQLRVAKLVRQEIDAIRELGAAPGSERTIESIAAERLIDPDDPRLDEVTLDDLLDF</sequence>
<reference evidence="1 2" key="1">
    <citation type="submission" date="2019-07" db="EMBL/GenBank/DDBJ databases">
        <title>Microbispora hainanensis DSM 45428.</title>
        <authorList>
            <person name="Thawai C."/>
        </authorList>
    </citation>
    <scope>NUCLEOTIDE SEQUENCE [LARGE SCALE GENOMIC DNA]</scope>
    <source>
        <strain evidence="1 2">DSM 45428</strain>
    </source>
</reference>
<organism evidence="1 2">
    <name type="scientific">Microbispora hainanensis</name>
    <dbReference type="NCBI Taxonomy" id="568844"/>
    <lineage>
        <taxon>Bacteria</taxon>
        <taxon>Bacillati</taxon>
        <taxon>Actinomycetota</taxon>
        <taxon>Actinomycetes</taxon>
        <taxon>Streptosporangiales</taxon>
        <taxon>Streptosporangiaceae</taxon>
        <taxon>Microbispora</taxon>
    </lineage>
</organism>
<name>A0A544YSK0_9ACTN</name>
<dbReference type="Proteomes" id="UP000316541">
    <property type="component" value="Unassembled WGS sequence"/>
</dbReference>
<evidence type="ECO:0000313" key="1">
    <source>
        <dbReference type="EMBL" id="TQS19753.1"/>
    </source>
</evidence>
<dbReference type="EMBL" id="VIRM01000021">
    <property type="protein sequence ID" value="TQS19753.1"/>
    <property type="molecule type" value="Genomic_DNA"/>
</dbReference>
<dbReference type="RefSeq" id="WP_142620091.1">
    <property type="nucleotide sequence ID" value="NZ_VIRM01000021.1"/>
</dbReference>
<gene>
    <name evidence="1" type="ORF">FLX08_18310</name>
</gene>
<dbReference type="AlphaFoldDB" id="A0A544YSK0"/>
<comment type="caution">
    <text evidence="1">The sequence shown here is derived from an EMBL/GenBank/DDBJ whole genome shotgun (WGS) entry which is preliminary data.</text>
</comment>
<evidence type="ECO:0000313" key="2">
    <source>
        <dbReference type="Proteomes" id="UP000316541"/>
    </source>
</evidence>
<protein>
    <submittedName>
        <fullName evidence="1">Uncharacterized protein</fullName>
    </submittedName>
</protein>
<proteinExistence type="predicted"/>
<accession>A0A544YSK0</accession>